<organism evidence="1 2">
    <name type="scientific">Ceutorhynchus assimilis</name>
    <name type="common">cabbage seed weevil</name>
    <dbReference type="NCBI Taxonomy" id="467358"/>
    <lineage>
        <taxon>Eukaryota</taxon>
        <taxon>Metazoa</taxon>
        <taxon>Ecdysozoa</taxon>
        <taxon>Arthropoda</taxon>
        <taxon>Hexapoda</taxon>
        <taxon>Insecta</taxon>
        <taxon>Pterygota</taxon>
        <taxon>Neoptera</taxon>
        <taxon>Endopterygota</taxon>
        <taxon>Coleoptera</taxon>
        <taxon>Polyphaga</taxon>
        <taxon>Cucujiformia</taxon>
        <taxon>Curculionidae</taxon>
        <taxon>Ceutorhynchinae</taxon>
        <taxon>Ceutorhynchus</taxon>
    </lineage>
</organism>
<dbReference type="EMBL" id="OU892287">
    <property type="protein sequence ID" value="CAG9762389.1"/>
    <property type="molecule type" value="Genomic_DNA"/>
</dbReference>
<keyword evidence="2" id="KW-1185">Reference proteome</keyword>
<reference evidence="1" key="1">
    <citation type="submission" date="2022-01" db="EMBL/GenBank/DDBJ databases">
        <authorList>
            <person name="King R."/>
        </authorList>
    </citation>
    <scope>NUCLEOTIDE SEQUENCE</scope>
</reference>
<protein>
    <submittedName>
        <fullName evidence="1">Uncharacterized protein</fullName>
    </submittedName>
</protein>
<dbReference type="Proteomes" id="UP001152799">
    <property type="component" value="Chromosome 11"/>
</dbReference>
<accession>A0A9N9MF23</accession>
<name>A0A9N9MF23_9CUCU</name>
<gene>
    <name evidence="1" type="ORF">CEUTPL_LOCUS3066</name>
</gene>
<sequence>MAIYLSCRSLCLCPLRLVPLKIIQPYLCSFLHESAEDNTGVLDDFTSQLMSKKASKWERKIELIQKKVKPNFLKTNNIKNLDIDNVNELFQTAIDHDDYSTIRNLTKHCIENDKIPSYNILLNILSLHSRMGDKNSIIQVSTLCEKIRPEILQENSNFQHYVAEAVWIKGDITKSLKIFETVYKENEFLRQIIRSKLRYLILNSVENHSEATLVNLIQFSEKLVQEYNDYFTLGCLWQACILSEWFTDQQIALEFLNKYTELCKIIARKIPLVVRISLKHHRTEIVYRLNEVLLKYEMDSEVSQVLLALLDYWIKQGDFRQCQEIVLWSIENDIEISTVSQNSQLLKLLVDNGKHIKIELDAPRRTRTDYKF</sequence>
<evidence type="ECO:0000313" key="2">
    <source>
        <dbReference type="Proteomes" id="UP001152799"/>
    </source>
</evidence>
<evidence type="ECO:0000313" key="1">
    <source>
        <dbReference type="EMBL" id="CAG9762389.1"/>
    </source>
</evidence>
<dbReference type="AlphaFoldDB" id="A0A9N9MF23"/>
<dbReference type="OrthoDB" id="6763801at2759"/>
<proteinExistence type="predicted"/>